<dbReference type="PROSITE" id="PS00107">
    <property type="entry name" value="PROTEIN_KINASE_ATP"/>
    <property type="match status" value="1"/>
</dbReference>
<comment type="cofactor">
    <cofactor evidence="1">
        <name>Mg(2+)</name>
        <dbReference type="ChEBI" id="CHEBI:18420"/>
    </cofactor>
</comment>
<dbReference type="GO" id="GO:0008270">
    <property type="term" value="F:zinc ion binding"/>
    <property type="evidence" value="ECO:0007669"/>
    <property type="project" value="UniProtKB-KW"/>
</dbReference>
<keyword evidence="6" id="KW-0597">Phosphoprotein</keyword>
<dbReference type="Pfam" id="PF00433">
    <property type="entry name" value="Pkinase_C"/>
    <property type="match status" value="1"/>
</dbReference>
<dbReference type="InterPro" id="IPR008271">
    <property type="entry name" value="Ser/Thr_kinase_AS"/>
</dbReference>
<evidence type="ECO:0000256" key="2">
    <source>
        <dbReference type="ARBA" id="ARBA00004496"/>
    </source>
</evidence>
<evidence type="ECO:0000256" key="5">
    <source>
        <dbReference type="ARBA" id="ARBA00022527"/>
    </source>
</evidence>
<feature type="domain" description="AGC-kinase C-terminal" evidence="24">
    <location>
        <begin position="351"/>
        <end position="423"/>
    </location>
</feature>
<dbReference type="InterPro" id="IPR000961">
    <property type="entry name" value="AGC-kinase_C"/>
</dbReference>
<dbReference type="Gene3D" id="3.30.200.20">
    <property type="entry name" value="Phosphorylase Kinase, domain 1"/>
    <property type="match status" value="1"/>
</dbReference>
<keyword evidence="9 17" id="KW-0547">Nucleotide-binding</keyword>
<name>A0A7M7P7E8_STRPU</name>
<comment type="catalytic activity">
    <reaction evidence="15">
        <text>L-threonyl-[protein] + ATP = O-phospho-L-threonyl-[protein] + ADP + H(+)</text>
        <dbReference type="Rhea" id="RHEA:46608"/>
        <dbReference type="Rhea" id="RHEA-COMP:11060"/>
        <dbReference type="Rhea" id="RHEA-COMP:11605"/>
        <dbReference type="ChEBI" id="CHEBI:15378"/>
        <dbReference type="ChEBI" id="CHEBI:30013"/>
        <dbReference type="ChEBI" id="CHEBI:30616"/>
        <dbReference type="ChEBI" id="CHEBI:61977"/>
        <dbReference type="ChEBI" id="CHEBI:456216"/>
        <dbReference type="EC" id="2.7.11.1"/>
    </reaction>
</comment>
<dbReference type="CDD" id="cd05601">
    <property type="entry name" value="STKc_CRIK"/>
    <property type="match status" value="1"/>
</dbReference>
<dbReference type="Pfam" id="PF00780">
    <property type="entry name" value="CNH"/>
    <property type="match status" value="1"/>
</dbReference>
<feature type="domain" description="Protein kinase" evidence="21">
    <location>
        <begin position="87"/>
        <end position="350"/>
    </location>
</feature>
<dbReference type="CTD" id="11113"/>
<evidence type="ECO:0000256" key="12">
    <source>
        <dbReference type="ARBA" id="ARBA00022833"/>
    </source>
</evidence>
<dbReference type="CDD" id="cd00821">
    <property type="entry name" value="PH"/>
    <property type="match status" value="1"/>
</dbReference>
<feature type="binding site" evidence="17">
    <location>
        <position position="116"/>
    </location>
    <ligand>
        <name>ATP</name>
        <dbReference type="ChEBI" id="CHEBI:30616"/>
    </ligand>
</feature>
<dbReference type="GeneID" id="579556"/>
<evidence type="ECO:0000256" key="16">
    <source>
        <dbReference type="ARBA" id="ARBA00048679"/>
    </source>
</evidence>
<dbReference type="Gene3D" id="1.10.510.10">
    <property type="entry name" value="Transferase(Phosphotransferase) domain 1"/>
    <property type="match status" value="1"/>
</dbReference>
<dbReference type="PROSITE" id="PS00108">
    <property type="entry name" value="PROTEIN_KINASE_ST"/>
    <property type="match status" value="1"/>
</dbReference>
<evidence type="ECO:0000259" key="21">
    <source>
        <dbReference type="PROSITE" id="PS50011"/>
    </source>
</evidence>
<accession>A0A7M7P7E8</accession>
<comment type="catalytic activity">
    <reaction evidence="16">
        <text>L-seryl-[protein] + ATP = O-phospho-L-seryl-[protein] + ADP + H(+)</text>
        <dbReference type="Rhea" id="RHEA:17989"/>
        <dbReference type="Rhea" id="RHEA-COMP:9863"/>
        <dbReference type="Rhea" id="RHEA-COMP:11604"/>
        <dbReference type="ChEBI" id="CHEBI:15378"/>
        <dbReference type="ChEBI" id="CHEBI:29999"/>
        <dbReference type="ChEBI" id="CHEBI:30616"/>
        <dbReference type="ChEBI" id="CHEBI:83421"/>
        <dbReference type="ChEBI" id="CHEBI:456216"/>
        <dbReference type="EC" id="2.7.11.1"/>
    </reaction>
</comment>
<evidence type="ECO:0000256" key="9">
    <source>
        <dbReference type="ARBA" id="ARBA00022741"/>
    </source>
</evidence>
<keyword evidence="11" id="KW-0418">Kinase</keyword>
<dbReference type="PROSITE" id="PS50219">
    <property type="entry name" value="CNH"/>
    <property type="match status" value="1"/>
</dbReference>
<keyword evidence="26" id="KW-1185">Reference proteome</keyword>
<dbReference type="CDD" id="cd20814">
    <property type="entry name" value="CRIK"/>
    <property type="match status" value="1"/>
</dbReference>
<dbReference type="PANTHER" id="PTHR22988:SF71">
    <property type="entry name" value="CITRON RHO-INTERACTING KINASE"/>
    <property type="match status" value="1"/>
</dbReference>
<feature type="compositionally biased region" description="Basic and acidic residues" evidence="19">
    <location>
        <begin position="1096"/>
        <end position="1123"/>
    </location>
</feature>
<evidence type="ECO:0000256" key="8">
    <source>
        <dbReference type="ARBA" id="ARBA00022723"/>
    </source>
</evidence>
<feature type="compositionally biased region" description="Low complexity" evidence="19">
    <location>
        <begin position="1971"/>
        <end position="2006"/>
    </location>
</feature>
<dbReference type="GO" id="GO:0032956">
    <property type="term" value="P:regulation of actin cytoskeleton organization"/>
    <property type="evidence" value="ECO:0000318"/>
    <property type="project" value="GO_Central"/>
</dbReference>
<keyword evidence="14 18" id="KW-0175">Coiled coil</keyword>
<dbReference type="Gene3D" id="3.30.60.20">
    <property type="match status" value="1"/>
</dbReference>
<dbReference type="PROSITE" id="PS50011">
    <property type="entry name" value="PROTEIN_KINASE_DOM"/>
    <property type="match status" value="1"/>
</dbReference>
<dbReference type="PANTHER" id="PTHR22988">
    <property type="entry name" value="MYOTONIC DYSTROPHY S/T KINASE-RELATED"/>
    <property type="match status" value="1"/>
</dbReference>
<dbReference type="SMART" id="SM00133">
    <property type="entry name" value="S_TK_X"/>
    <property type="match status" value="1"/>
</dbReference>
<dbReference type="FunFam" id="3.30.200.20:FF:000017">
    <property type="entry name" value="Non-specific serine/threonine protein kinase"/>
    <property type="match status" value="1"/>
</dbReference>
<keyword evidence="4" id="KW-0963">Cytoplasm</keyword>
<dbReference type="Proteomes" id="UP000007110">
    <property type="component" value="Unassembled WGS sequence"/>
</dbReference>
<dbReference type="SMART" id="SM00036">
    <property type="entry name" value="CNH"/>
    <property type="match status" value="1"/>
</dbReference>
<evidence type="ECO:0000256" key="7">
    <source>
        <dbReference type="ARBA" id="ARBA00022679"/>
    </source>
</evidence>
<feature type="compositionally biased region" description="Basic residues" evidence="19">
    <location>
        <begin position="2029"/>
        <end position="2038"/>
    </location>
</feature>
<feature type="region of interest" description="Disordered" evidence="19">
    <location>
        <begin position="1255"/>
        <end position="1275"/>
    </location>
</feature>
<evidence type="ECO:0000313" key="26">
    <source>
        <dbReference type="Proteomes" id="UP000007110"/>
    </source>
</evidence>
<dbReference type="InterPro" id="IPR002219">
    <property type="entry name" value="PKC_DAG/PE"/>
</dbReference>
<dbReference type="EnsemblMetazoa" id="XM_030991053">
    <property type="protein sequence ID" value="XP_030846913"/>
    <property type="gene ID" value="LOC579556"/>
</dbReference>
<reference evidence="25" key="2">
    <citation type="submission" date="2021-01" db="UniProtKB">
        <authorList>
            <consortium name="EnsemblMetazoa"/>
        </authorList>
    </citation>
    <scope>IDENTIFICATION</scope>
</reference>
<evidence type="ECO:0000256" key="15">
    <source>
        <dbReference type="ARBA" id="ARBA00047899"/>
    </source>
</evidence>
<feature type="region of interest" description="Disordered" evidence="19">
    <location>
        <begin position="1971"/>
        <end position="2076"/>
    </location>
</feature>
<keyword evidence="10" id="KW-0863">Zinc-finger</keyword>
<feature type="coiled-coil region" evidence="18">
    <location>
        <begin position="486"/>
        <end position="811"/>
    </location>
</feature>
<evidence type="ECO:0000256" key="13">
    <source>
        <dbReference type="ARBA" id="ARBA00022840"/>
    </source>
</evidence>
<dbReference type="OrthoDB" id="5919042at2759"/>
<keyword evidence="5" id="KW-0723">Serine/threonine-protein kinase</keyword>
<dbReference type="SUPFAM" id="SSF50729">
    <property type="entry name" value="PH domain-like"/>
    <property type="match status" value="1"/>
</dbReference>
<dbReference type="InterPro" id="IPR011993">
    <property type="entry name" value="PH-like_dom_sf"/>
</dbReference>
<evidence type="ECO:0000256" key="17">
    <source>
        <dbReference type="PROSITE-ProRule" id="PRU10141"/>
    </source>
</evidence>
<feature type="coiled-coil region" evidence="18">
    <location>
        <begin position="1289"/>
        <end position="1323"/>
    </location>
</feature>
<dbReference type="InterPro" id="IPR011009">
    <property type="entry name" value="Kinase-like_dom_sf"/>
</dbReference>
<dbReference type="InterPro" id="IPR037708">
    <property type="entry name" value="CRIK_dom"/>
</dbReference>
<sequence>MAGKSEPPGLRTSKLNQLFAGKAKEGLNATSCSHLSRDGLVDALLALYGECSQDQLKRTNKHAAQFVNKFKQTVSKVKNLQISINDFEVKDVIGRGHFGQVQVVREKVTNDVYAMKVLHKAETLAKENVAFFEEEKDIMARASSPWLTKLQYAFQDDDNLYLMMEFHPGGDLLSLLARFDDVFEENMARFYLAELVAAIHSLHTMGYVHRDIKPDNVLLDRTGHIKLADFGSAAKLGDKNTVSSKMPVGTPDYVAPEVLQSLNGSLDASYGTECDWWSLGIVAYEMMVGKTPFSDDSMVITYSNIMDFQRKLSFPTSSPLTPRATSLIKQLLCDRSARIGYEQLGYHEFFTGLEWATLRDGVPPFVPTVSSVDDVSNFDEFDPIEPMKHNASILMRCKGGFSGHDLPFVGFTYSKTSSNNQGLGDMSMMNTTLSAPMEMSSMPDQKLQDRCRRLESQHSSLTRHNNELSKSLKEKTEALKTIQPEKNAVERKLAESVADLNKLRRTLEQERNEQKDMDSKAVRLMGEIRQTSKKEQQLRDEEWRAEVEDYKQAFSQMETDRQVAVKRAQKLEAELRQKTQECEDFKAQVHNVKSKLTKSCEGSRSEVEELQSQLERLSRSSKIQLDELRVKLREASEAEERTSRTAERLRKEKTEMREIVQEQCQGSVQEMRASVMDLQQQLQESQDDQRSLENRLRMVQEREKRLKEQVESKHGLTQDLANQVVEMENKVTSADRACREYEHDVAAKTRELNNKEQEVKQLRSVAKRDRQTLDRVSSLQADCQDSHLKKIQEQDESITVLDNQVKVLQAQIDKMVADRHTFSQQEKKESKRVEAEKFSDLNQDRLYLQTQVSRLEFELKQAQMARSSLTDQSKEMQSKLDKVADKYEEEVFTLKDQLRESRARAERSEVNSKQMEASENDLKQQVRVLQTRLQEEIENAATKIENLEGEKKLLDQELHVLRERSTIITSLETQLREKTGQCSTISKEKQELMERCETFAMEKGRLVTQNQQMDTSMADCHNKLSQNDLNINMLKTTCTMLEEQVIDLETITERLETRLEECRQARDGAKESLQEKEERLRAVSKASEDAQQAGSRAEEKIKELTEAADEREKRQGEELDSWHKQFNDQRQQINQLTENLSEVEKHRALLEVAAKELKQRYEDEQEDNIKFDKELKDLEEKLKESKSINFQLTQALEEALSKGEYIKEQKQELESHMESQEIHHQHERIKFDGTSAQQTKLIDFLQAKVDAPPKKKRGRLFGKTAPPPPPHLRDNRGTGIAGVSVSMQVKELQQKLDAEKSRAWELQKALNEARSDLQAAKLRAVTNCSNSEFGSTMSIPEQPSTPVFTQTASANLISAIVQSPGHRSSPSSLILPTPGDKRNKALATGKGTMKRLKERMKHNIPHRFTIGLSMRGTKCSACADTIHFGRQVAKCQECHLICHPKCAHCLPHTCGLPFQFMRHFKQAMDGPSPSTRSVSSSSSTASSVVSSTASSLTSFGQEPMVCGNQIQGWMKTPRMNKQGWEKKWCCLEGTMLSLFDKENSSGCGSPFLEYSLCPEDAIVTVHAGVSATELPNTASSDLPFVFHLESRPVTTCWPDTKTLYLMAPSFQDKQQWMVGLEVASIRGRNAGPGGSVRDQARLIGNTLLKLNQENRLDINCTLLISDNMLLIGAEEGLYTMLLMDRKKPLSQIGGVSSVFQMHIITQLMLAVMIIGPERNLCIVDLKHLRTMSSQASISDVSVDYTSIEDIHSCHLFACGKVDGSFYLCAAMPTKISILKYSEGLSKFCVRKEIQTAEPSSCLLFTEASILAGTDRFYEIELKDFKIDEFLESTDTSLAFAVYGASQLDSFPIAAIQVAPDGEPQEFLLCFHEFGIFVDSKGRRSRPDDMKWSRLPLAFTYRQPYLYMAHFNSVEVCEIKHTAEPESEGNRTFLSQANPRFVGPAITPGAVYIASLGDRSVELMCLQGNYASGGSSRSSSACQLDTSGSTVGDSVSVAGDSGRGTTTMPPPPPVTLVKRTPSTQSTTPLVHKRSTRSSMKRPLQESWSNTPKGKFSRTAARASARVPSTSSSEDEVKASCGLKYGTVTCRKTRSTKR</sequence>
<feature type="compositionally biased region" description="Basic and acidic residues" evidence="19">
    <location>
        <begin position="1065"/>
        <end position="1081"/>
    </location>
</feature>
<dbReference type="GO" id="GO:0005524">
    <property type="term" value="F:ATP binding"/>
    <property type="evidence" value="ECO:0007669"/>
    <property type="project" value="UniProtKB-UniRule"/>
</dbReference>
<dbReference type="InterPro" id="IPR000719">
    <property type="entry name" value="Prot_kinase_dom"/>
</dbReference>
<dbReference type="GO" id="GO:0005737">
    <property type="term" value="C:cytoplasm"/>
    <property type="evidence" value="ECO:0007669"/>
    <property type="project" value="UniProtKB-SubCell"/>
</dbReference>
<evidence type="ECO:0000256" key="19">
    <source>
        <dbReference type="SAM" id="MobiDB-lite"/>
    </source>
</evidence>
<evidence type="ECO:0000256" key="3">
    <source>
        <dbReference type="ARBA" id="ARBA00012513"/>
    </source>
</evidence>
<dbReference type="InterPro" id="IPR017441">
    <property type="entry name" value="Protein_kinase_ATP_BS"/>
</dbReference>
<evidence type="ECO:0000256" key="4">
    <source>
        <dbReference type="ARBA" id="ARBA00022490"/>
    </source>
</evidence>
<comment type="subcellular location">
    <subcellularLocation>
        <location evidence="2">Cytoplasm</location>
    </subcellularLocation>
</comment>
<dbReference type="InterPro" id="IPR001849">
    <property type="entry name" value="PH_domain"/>
</dbReference>
<dbReference type="Gene3D" id="2.30.29.30">
    <property type="entry name" value="Pleckstrin-homology domain (PH domain)/Phosphotyrosine-binding domain (PTB)"/>
    <property type="match status" value="1"/>
</dbReference>
<dbReference type="PROSITE" id="PS00479">
    <property type="entry name" value="ZF_DAG_PE_1"/>
    <property type="match status" value="1"/>
</dbReference>
<proteinExistence type="predicted"/>
<dbReference type="SMART" id="SM00233">
    <property type="entry name" value="PH"/>
    <property type="match status" value="1"/>
</dbReference>
<dbReference type="InterPro" id="IPR017892">
    <property type="entry name" value="Pkinase_C"/>
</dbReference>
<dbReference type="InterPro" id="IPR001180">
    <property type="entry name" value="CNH_dom"/>
</dbReference>
<evidence type="ECO:0000256" key="10">
    <source>
        <dbReference type="ARBA" id="ARBA00022771"/>
    </source>
</evidence>
<dbReference type="SMART" id="SM00220">
    <property type="entry name" value="S_TKc"/>
    <property type="match status" value="1"/>
</dbReference>
<dbReference type="SUPFAM" id="SSF57889">
    <property type="entry name" value="Cysteine-rich domain"/>
    <property type="match status" value="1"/>
</dbReference>
<feature type="domain" description="PH" evidence="20">
    <location>
        <begin position="1507"/>
        <end position="1625"/>
    </location>
</feature>
<evidence type="ECO:0000256" key="1">
    <source>
        <dbReference type="ARBA" id="ARBA00001946"/>
    </source>
</evidence>
<feature type="domain" description="CNH" evidence="23">
    <location>
        <begin position="1655"/>
        <end position="1941"/>
    </location>
</feature>
<dbReference type="FunFam" id="2.30.29.30:FF:000081">
    <property type="entry name" value="Citron rho-interacting serine/threonine kinase"/>
    <property type="match status" value="1"/>
</dbReference>
<dbReference type="RefSeq" id="XP_030846913.1">
    <property type="nucleotide sequence ID" value="XM_030991053.1"/>
</dbReference>
<evidence type="ECO:0000259" key="24">
    <source>
        <dbReference type="PROSITE" id="PS51285"/>
    </source>
</evidence>
<dbReference type="EC" id="2.7.11.1" evidence="3"/>
<dbReference type="OMA" id="GMAPINR"/>
<evidence type="ECO:0000259" key="20">
    <source>
        <dbReference type="PROSITE" id="PS50003"/>
    </source>
</evidence>
<dbReference type="Pfam" id="PF00069">
    <property type="entry name" value="Pkinase"/>
    <property type="match status" value="1"/>
</dbReference>
<dbReference type="SMART" id="SM00109">
    <property type="entry name" value="C1"/>
    <property type="match status" value="1"/>
</dbReference>
<dbReference type="InterPro" id="IPR050839">
    <property type="entry name" value="Rho-assoc_Ser/Thr_Kinase"/>
</dbReference>
<dbReference type="InParanoid" id="A0A7M7P7E8"/>
<feature type="coiled-coil region" evidence="18">
    <location>
        <begin position="852"/>
        <end position="964"/>
    </location>
</feature>
<feature type="region of interest" description="Disordered" evidence="19">
    <location>
        <begin position="1065"/>
        <end position="1123"/>
    </location>
</feature>
<dbReference type="KEGG" id="spu:579556"/>
<dbReference type="InterPro" id="IPR046349">
    <property type="entry name" value="C1-like_sf"/>
</dbReference>
<evidence type="ECO:0000259" key="23">
    <source>
        <dbReference type="PROSITE" id="PS50219"/>
    </source>
</evidence>
<dbReference type="GO" id="GO:0000281">
    <property type="term" value="P:mitotic cytokinesis"/>
    <property type="evidence" value="ECO:0007669"/>
    <property type="project" value="InterPro"/>
</dbReference>
<dbReference type="FunFam" id="1.10.510.10:FF:000751">
    <property type="entry name" value="Non-specific serine/threonine protein kinase"/>
    <property type="match status" value="1"/>
</dbReference>
<dbReference type="PROSITE" id="PS50003">
    <property type="entry name" value="PH_DOMAIN"/>
    <property type="match status" value="1"/>
</dbReference>
<dbReference type="Pfam" id="PF00169">
    <property type="entry name" value="PH"/>
    <property type="match status" value="1"/>
</dbReference>
<evidence type="ECO:0000313" key="25">
    <source>
        <dbReference type="EnsemblMetazoa" id="XP_030846913"/>
    </source>
</evidence>
<reference evidence="26" key="1">
    <citation type="submission" date="2015-02" db="EMBL/GenBank/DDBJ databases">
        <title>Genome sequencing for Strongylocentrotus purpuratus.</title>
        <authorList>
            <person name="Murali S."/>
            <person name="Liu Y."/>
            <person name="Vee V."/>
            <person name="English A."/>
            <person name="Wang M."/>
            <person name="Skinner E."/>
            <person name="Han Y."/>
            <person name="Muzny D.M."/>
            <person name="Worley K.C."/>
            <person name="Gibbs R.A."/>
        </authorList>
    </citation>
    <scope>NUCLEOTIDE SEQUENCE</scope>
</reference>
<keyword evidence="7" id="KW-0808">Transferase</keyword>
<evidence type="ECO:0000259" key="22">
    <source>
        <dbReference type="PROSITE" id="PS50081"/>
    </source>
</evidence>
<keyword evidence="12" id="KW-0862">Zinc</keyword>
<evidence type="ECO:0000256" key="14">
    <source>
        <dbReference type="ARBA" id="ARBA00023054"/>
    </source>
</evidence>
<dbReference type="PROSITE" id="PS50081">
    <property type="entry name" value="ZF_DAG_PE_2"/>
    <property type="match status" value="1"/>
</dbReference>
<keyword evidence="8" id="KW-0479">Metal-binding</keyword>
<protein>
    <recommendedName>
        <fullName evidence="3">non-specific serine/threonine protein kinase</fullName>
        <ecNumber evidence="3">2.7.11.1</ecNumber>
    </recommendedName>
</protein>
<dbReference type="GO" id="GO:0004674">
    <property type="term" value="F:protein serine/threonine kinase activity"/>
    <property type="evidence" value="ECO:0007669"/>
    <property type="project" value="UniProtKB-KW"/>
</dbReference>
<evidence type="ECO:0000256" key="18">
    <source>
        <dbReference type="SAM" id="Coils"/>
    </source>
</evidence>
<feature type="domain" description="Phorbol-ester/DAG-type" evidence="22">
    <location>
        <begin position="1405"/>
        <end position="1454"/>
    </location>
</feature>
<dbReference type="SUPFAM" id="SSF56112">
    <property type="entry name" value="Protein kinase-like (PK-like)"/>
    <property type="match status" value="1"/>
</dbReference>
<keyword evidence="13 17" id="KW-0067">ATP-binding</keyword>
<evidence type="ECO:0000256" key="11">
    <source>
        <dbReference type="ARBA" id="ARBA00022777"/>
    </source>
</evidence>
<organism evidence="25 26">
    <name type="scientific">Strongylocentrotus purpuratus</name>
    <name type="common">Purple sea urchin</name>
    <dbReference type="NCBI Taxonomy" id="7668"/>
    <lineage>
        <taxon>Eukaryota</taxon>
        <taxon>Metazoa</taxon>
        <taxon>Echinodermata</taxon>
        <taxon>Eleutherozoa</taxon>
        <taxon>Echinozoa</taxon>
        <taxon>Echinoidea</taxon>
        <taxon>Euechinoidea</taxon>
        <taxon>Echinacea</taxon>
        <taxon>Camarodonta</taxon>
        <taxon>Echinidea</taxon>
        <taxon>Strongylocentrotidae</taxon>
        <taxon>Strongylocentrotus</taxon>
    </lineage>
</organism>
<dbReference type="PROSITE" id="PS51285">
    <property type="entry name" value="AGC_KINASE_CTER"/>
    <property type="match status" value="1"/>
</dbReference>
<evidence type="ECO:0000256" key="6">
    <source>
        <dbReference type="ARBA" id="ARBA00022553"/>
    </source>
</evidence>